<accession>A0ABY2RF46</accession>
<feature type="chain" id="PRO_5046681761" description="Lipase" evidence="4">
    <location>
        <begin position="26"/>
        <end position="388"/>
    </location>
</feature>
<keyword evidence="1" id="KW-0378">Hydrolase</keyword>
<comment type="caution">
    <text evidence="5">The sequence shown here is derived from an EMBL/GenBank/DDBJ whole genome shotgun (WGS) entry which is preliminary data.</text>
</comment>
<evidence type="ECO:0000313" key="6">
    <source>
        <dbReference type="Proteomes" id="UP000305109"/>
    </source>
</evidence>
<name>A0ABY2RF46_9NOCA</name>
<dbReference type="PANTHER" id="PTHR10272">
    <property type="entry name" value="PLATELET-ACTIVATING FACTOR ACETYLHYDROLASE"/>
    <property type="match status" value="1"/>
</dbReference>
<keyword evidence="3" id="KW-0443">Lipid metabolism</keyword>
<evidence type="ECO:0000256" key="1">
    <source>
        <dbReference type="ARBA" id="ARBA00022801"/>
    </source>
</evidence>
<protein>
    <recommendedName>
        <fullName evidence="7">Lipase</fullName>
    </recommendedName>
</protein>
<gene>
    <name evidence="5" type="ORF">FCG67_24005</name>
</gene>
<keyword evidence="4" id="KW-0732">Signal</keyword>
<evidence type="ECO:0000256" key="3">
    <source>
        <dbReference type="ARBA" id="ARBA00023098"/>
    </source>
</evidence>
<reference evidence="5 6" key="1">
    <citation type="submission" date="2019-04" db="EMBL/GenBank/DDBJ databases">
        <title>Rhodococcus oryzae sp. nov., a novel actinomycete isolated from rhizosphere soil of rice (Oryza sativa L.).</title>
        <authorList>
            <person name="Li C."/>
        </authorList>
    </citation>
    <scope>NUCLEOTIDE SEQUENCE [LARGE SCALE GENOMIC DNA]</scope>
    <source>
        <strain evidence="5 6">NEAU-CX67</strain>
    </source>
</reference>
<dbReference type="EMBL" id="SUMD01000017">
    <property type="protein sequence ID" value="TJZ73642.1"/>
    <property type="molecule type" value="Genomic_DNA"/>
</dbReference>
<dbReference type="InterPro" id="IPR029058">
    <property type="entry name" value="AB_hydrolase_fold"/>
</dbReference>
<evidence type="ECO:0008006" key="7">
    <source>
        <dbReference type="Google" id="ProtNLM"/>
    </source>
</evidence>
<dbReference type="SUPFAM" id="SSF53474">
    <property type="entry name" value="alpha/beta-Hydrolases"/>
    <property type="match status" value="1"/>
</dbReference>
<dbReference type="PANTHER" id="PTHR10272:SF0">
    <property type="entry name" value="PLATELET-ACTIVATING FACTOR ACETYLHYDROLASE"/>
    <property type="match status" value="1"/>
</dbReference>
<dbReference type="Gene3D" id="3.40.50.1820">
    <property type="entry name" value="alpha/beta hydrolase"/>
    <property type="match status" value="1"/>
</dbReference>
<dbReference type="Pfam" id="PF03403">
    <property type="entry name" value="PAF-AH_p_II"/>
    <property type="match status" value="1"/>
</dbReference>
<dbReference type="Proteomes" id="UP000305109">
    <property type="component" value="Unassembled WGS sequence"/>
</dbReference>
<organism evidence="5 6">
    <name type="scientific">Rhodococcus oryzae</name>
    <dbReference type="NCBI Taxonomy" id="2571143"/>
    <lineage>
        <taxon>Bacteria</taxon>
        <taxon>Bacillati</taxon>
        <taxon>Actinomycetota</taxon>
        <taxon>Actinomycetes</taxon>
        <taxon>Mycobacteriales</taxon>
        <taxon>Nocardiaceae</taxon>
        <taxon>Rhodococcus</taxon>
    </lineage>
</organism>
<evidence type="ECO:0000256" key="2">
    <source>
        <dbReference type="ARBA" id="ARBA00022963"/>
    </source>
</evidence>
<keyword evidence="6" id="KW-1185">Reference proteome</keyword>
<sequence length="388" mass="41366">MISRIALGTACACALVLGNAAVAGASPVGVTVLPPPSGQSPVGTTVMHLIDESRQDPFQPDRRRELMVSVFYPAADTDKHPRAHYVSTDVIPGLEKRFGIELLGLLTNSYTDAPALADGEHPVLLYSPGGGVSRLLGTGLAEDLASRGYVVVTIDHTYEAPAVEFPGGRLVQAAPVEGGIGKDIRQKFMTARLLDTQFVLDSLAQLAGGVNPDADHREPPAGLDRALDLDQVGMVGHSSGGYTAVEAMHGDRRIDAAVDLDGQIGVDEQFGRAATEGVDRPVLVITSQQIEEVGDARPSLDAFWQHATGWKRQVTMRDSAHYDFTDMSVLVPAAVQPAAARYIGPIAAARSTTLVRTYVTAMFDKFLRNRSGTVLDRPPTDPEIAVLR</sequence>
<feature type="signal peptide" evidence="4">
    <location>
        <begin position="1"/>
        <end position="25"/>
    </location>
</feature>
<proteinExistence type="predicted"/>
<evidence type="ECO:0000256" key="4">
    <source>
        <dbReference type="SAM" id="SignalP"/>
    </source>
</evidence>
<evidence type="ECO:0000313" key="5">
    <source>
        <dbReference type="EMBL" id="TJZ73642.1"/>
    </source>
</evidence>
<keyword evidence="2" id="KW-0442">Lipid degradation</keyword>